<sequence length="60" mass="6636">MPKTTTTHHQPETVEEFSERVLYGPGGFYTTGGWTPERRARLAPIIAAVEARQAVAAQPR</sequence>
<gene>
    <name evidence="1" type="ordered locus">FraEuI1c_6420</name>
</gene>
<reference evidence="1 2" key="1">
    <citation type="submission" date="2010-10" db="EMBL/GenBank/DDBJ databases">
        <title>Complete sequence of Frankia sp. EuI1c.</title>
        <authorList>
            <consortium name="US DOE Joint Genome Institute"/>
            <person name="Lucas S."/>
            <person name="Copeland A."/>
            <person name="Lapidus A."/>
            <person name="Cheng J.-F."/>
            <person name="Bruce D."/>
            <person name="Goodwin L."/>
            <person name="Pitluck S."/>
            <person name="Chertkov O."/>
            <person name="Detter J.C."/>
            <person name="Han C."/>
            <person name="Tapia R."/>
            <person name="Land M."/>
            <person name="Hauser L."/>
            <person name="Jeffries C."/>
            <person name="Kyrpides N."/>
            <person name="Ivanova N."/>
            <person name="Mikhailova N."/>
            <person name="Beauchemin N."/>
            <person name="Sen A."/>
            <person name="Sur S.A."/>
            <person name="Gtari M."/>
            <person name="Wall L."/>
            <person name="Tisa L."/>
            <person name="Woyke T."/>
        </authorList>
    </citation>
    <scope>NUCLEOTIDE SEQUENCE [LARGE SCALE GENOMIC DNA]</scope>
    <source>
        <strain evidence="2">DSM 45817 / CECT 9037 / EuI1c</strain>
    </source>
</reference>
<dbReference type="HOGENOM" id="CLU_2934799_0_0_11"/>
<dbReference type="InParanoid" id="E3J737"/>
<dbReference type="STRING" id="298654.FraEuI1c_6420"/>
<protein>
    <submittedName>
        <fullName evidence="1">TRAP dicarboxylate transporter-DctP subunit</fullName>
    </submittedName>
</protein>
<dbReference type="AlphaFoldDB" id="E3J737"/>
<organism evidence="1 2">
    <name type="scientific">Pseudofrankia inefficax (strain DSM 45817 / CECT 9037 / DDB 130130 / EuI1c)</name>
    <name type="common">Frankia inefficax</name>
    <dbReference type="NCBI Taxonomy" id="298654"/>
    <lineage>
        <taxon>Bacteria</taxon>
        <taxon>Bacillati</taxon>
        <taxon>Actinomycetota</taxon>
        <taxon>Actinomycetes</taxon>
        <taxon>Frankiales</taxon>
        <taxon>Frankiaceae</taxon>
        <taxon>Pseudofrankia</taxon>
    </lineage>
</organism>
<evidence type="ECO:0000313" key="2">
    <source>
        <dbReference type="Proteomes" id="UP000002484"/>
    </source>
</evidence>
<accession>E3J737</accession>
<name>E3J737_PSEI1</name>
<dbReference type="Proteomes" id="UP000002484">
    <property type="component" value="Chromosome"/>
</dbReference>
<evidence type="ECO:0000313" key="1">
    <source>
        <dbReference type="EMBL" id="ADP84401.1"/>
    </source>
</evidence>
<keyword evidence="2" id="KW-1185">Reference proteome</keyword>
<dbReference type="RefSeq" id="WP_013427514.1">
    <property type="nucleotide sequence ID" value="NC_014666.1"/>
</dbReference>
<proteinExistence type="predicted"/>
<dbReference type="EMBL" id="CP002299">
    <property type="protein sequence ID" value="ADP84401.1"/>
    <property type="molecule type" value="Genomic_DNA"/>
</dbReference>
<dbReference type="KEGG" id="fri:FraEuI1c_6420"/>